<feature type="compositionally biased region" description="Basic residues" evidence="1">
    <location>
        <begin position="232"/>
        <end position="255"/>
    </location>
</feature>
<evidence type="ECO:0000256" key="1">
    <source>
        <dbReference type="SAM" id="MobiDB-lite"/>
    </source>
</evidence>
<dbReference type="Proteomes" id="UP000801492">
    <property type="component" value="Unassembled WGS sequence"/>
</dbReference>
<feature type="compositionally biased region" description="Low complexity" evidence="1">
    <location>
        <begin position="179"/>
        <end position="188"/>
    </location>
</feature>
<evidence type="ECO:0000313" key="2">
    <source>
        <dbReference type="EMBL" id="KAF2889700.1"/>
    </source>
</evidence>
<feature type="compositionally biased region" description="Basic residues" evidence="1">
    <location>
        <begin position="191"/>
        <end position="203"/>
    </location>
</feature>
<dbReference type="EMBL" id="VTPC01063615">
    <property type="protein sequence ID" value="KAF2889700.1"/>
    <property type="molecule type" value="Genomic_DNA"/>
</dbReference>
<gene>
    <name evidence="2" type="ORF">ILUMI_16473</name>
</gene>
<accession>A0A8K0CLU6</accession>
<organism evidence="2 3">
    <name type="scientific">Ignelater luminosus</name>
    <name type="common">Cucubano</name>
    <name type="synonym">Pyrophorus luminosus</name>
    <dbReference type="NCBI Taxonomy" id="2038154"/>
    <lineage>
        <taxon>Eukaryota</taxon>
        <taxon>Metazoa</taxon>
        <taxon>Ecdysozoa</taxon>
        <taxon>Arthropoda</taxon>
        <taxon>Hexapoda</taxon>
        <taxon>Insecta</taxon>
        <taxon>Pterygota</taxon>
        <taxon>Neoptera</taxon>
        <taxon>Endopterygota</taxon>
        <taxon>Coleoptera</taxon>
        <taxon>Polyphaga</taxon>
        <taxon>Elateriformia</taxon>
        <taxon>Elateroidea</taxon>
        <taxon>Elateridae</taxon>
        <taxon>Agrypninae</taxon>
        <taxon>Pyrophorini</taxon>
        <taxon>Ignelater</taxon>
    </lineage>
</organism>
<feature type="region of interest" description="Disordered" evidence="1">
    <location>
        <begin position="153"/>
        <end position="287"/>
    </location>
</feature>
<feature type="non-terminal residue" evidence="2">
    <location>
        <position position="1"/>
    </location>
</feature>
<feature type="compositionally biased region" description="Basic residues" evidence="1">
    <location>
        <begin position="106"/>
        <end position="120"/>
    </location>
</feature>
<protein>
    <submittedName>
        <fullName evidence="2">Uncharacterized protein</fullName>
    </submittedName>
</protein>
<sequence length="311" mass="35081">KGGRRIPERKRDRLRRPLVRSPEARSSGAEAKQEFLASSLRREPVQVRGEPAGRLDKRARSRGTAGSALPPSGTRELRTTALRHRRTAFSSGRPGEPDASSNRALPPRRHAPSKNSKQQKKIITMADAAVAASPAAASASGALVQTKGKGAFGFFKLAGGGSGSLLPPASPQPRPHPRPAAANAPSSPESRRRRPRRSRKRQERRSPRPPQPPRRPRSKRLPLLRRPLPLRPRPRKRPPNRRVRRKRRKRPRPPPKRSEQQRRRRRAEKKGARSSFLLAPSRRRRRSGDIQMALFRATILFRKRNFLESHA</sequence>
<proteinExistence type="predicted"/>
<evidence type="ECO:0000313" key="3">
    <source>
        <dbReference type="Proteomes" id="UP000801492"/>
    </source>
</evidence>
<dbReference type="AlphaFoldDB" id="A0A8K0CLU6"/>
<feature type="compositionally biased region" description="Basic residues" evidence="1">
    <location>
        <begin position="214"/>
        <end position="223"/>
    </location>
</feature>
<feature type="compositionally biased region" description="Basic and acidic residues" evidence="1">
    <location>
        <begin position="40"/>
        <end position="58"/>
    </location>
</feature>
<feature type="compositionally biased region" description="Basic and acidic residues" evidence="1">
    <location>
        <begin position="1"/>
        <end position="11"/>
    </location>
</feature>
<feature type="region of interest" description="Disordered" evidence="1">
    <location>
        <begin position="1"/>
        <end position="122"/>
    </location>
</feature>
<keyword evidence="3" id="KW-1185">Reference proteome</keyword>
<name>A0A8K0CLU6_IGNLU</name>
<comment type="caution">
    <text evidence="2">The sequence shown here is derived from an EMBL/GenBank/DDBJ whole genome shotgun (WGS) entry which is preliminary data.</text>
</comment>
<reference evidence="2" key="1">
    <citation type="submission" date="2019-08" db="EMBL/GenBank/DDBJ databases">
        <title>The genome of the North American firefly Photinus pyralis.</title>
        <authorList>
            <consortium name="Photinus pyralis genome working group"/>
            <person name="Fallon T.R."/>
            <person name="Sander Lower S.E."/>
            <person name="Weng J.-K."/>
        </authorList>
    </citation>
    <scope>NUCLEOTIDE SEQUENCE</scope>
    <source>
        <strain evidence="2">TRF0915ILg1</strain>
        <tissue evidence="2">Whole body</tissue>
    </source>
</reference>